<proteinExistence type="predicted"/>
<reference evidence="4 5" key="1">
    <citation type="journal article" date="2017" name="PLoS Biol.">
        <title>The sea cucumber genome provides insights into morphological evolution and visceral regeneration.</title>
        <authorList>
            <person name="Zhang X."/>
            <person name="Sun L."/>
            <person name="Yuan J."/>
            <person name="Sun Y."/>
            <person name="Gao Y."/>
            <person name="Zhang L."/>
            <person name="Li S."/>
            <person name="Dai H."/>
            <person name="Hamel J.F."/>
            <person name="Liu C."/>
            <person name="Yu Y."/>
            <person name="Liu S."/>
            <person name="Lin W."/>
            <person name="Guo K."/>
            <person name="Jin S."/>
            <person name="Xu P."/>
            <person name="Storey K.B."/>
            <person name="Huan P."/>
            <person name="Zhang T."/>
            <person name="Zhou Y."/>
            <person name="Zhang J."/>
            <person name="Lin C."/>
            <person name="Li X."/>
            <person name="Xing L."/>
            <person name="Huo D."/>
            <person name="Sun M."/>
            <person name="Wang L."/>
            <person name="Mercier A."/>
            <person name="Li F."/>
            <person name="Yang H."/>
            <person name="Xiang J."/>
        </authorList>
    </citation>
    <scope>NUCLEOTIDE SEQUENCE [LARGE SCALE GENOMIC DNA]</scope>
    <source>
        <strain evidence="4">Shaxun</strain>
        <tissue evidence="4">Muscle</tissue>
    </source>
</reference>
<protein>
    <submittedName>
        <fullName evidence="4">Putative integrator complex subunit 3-like</fullName>
    </submittedName>
</protein>
<dbReference type="Proteomes" id="UP000230750">
    <property type="component" value="Unassembled WGS sequence"/>
</dbReference>
<evidence type="ECO:0000259" key="3">
    <source>
        <dbReference type="Pfam" id="PF24566"/>
    </source>
</evidence>
<dbReference type="InterPro" id="IPR056518">
    <property type="entry name" value="HEAT_Ints3_C"/>
</dbReference>
<organism evidence="4 5">
    <name type="scientific">Stichopus japonicus</name>
    <name type="common">Sea cucumber</name>
    <dbReference type="NCBI Taxonomy" id="307972"/>
    <lineage>
        <taxon>Eukaryota</taxon>
        <taxon>Metazoa</taxon>
        <taxon>Echinodermata</taxon>
        <taxon>Eleutherozoa</taxon>
        <taxon>Echinozoa</taxon>
        <taxon>Holothuroidea</taxon>
        <taxon>Aspidochirotacea</taxon>
        <taxon>Aspidochirotida</taxon>
        <taxon>Stichopodidae</taxon>
        <taxon>Apostichopus</taxon>
    </lineage>
</organism>
<evidence type="ECO:0000313" key="4">
    <source>
        <dbReference type="EMBL" id="PIK34511.1"/>
    </source>
</evidence>
<feature type="chain" id="PRO_5013614140" evidence="2">
    <location>
        <begin position="20"/>
        <end position="481"/>
    </location>
</feature>
<evidence type="ECO:0000313" key="5">
    <source>
        <dbReference type="Proteomes" id="UP000230750"/>
    </source>
</evidence>
<dbReference type="AlphaFoldDB" id="A0A2G8JFI1"/>
<feature type="domain" description="Ints3-like C-terminal" evidence="3">
    <location>
        <begin position="59"/>
        <end position="386"/>
    </location>
</feature>
<dbReference type="InterPro" id="IPR045334">
    <property type="entry name" value="INTS3"/>
</dbReference>
<comment type="caution">
    <text evidence="4">The sequence shown here is derived from an EMBL/GenBank/DDBJ whole genome shotgun (WGS) entry which is preliminary data.</text>
</comment>
<dbReference type="Pfam" id="PF24566">
    <property type="entry name" value="HEAT_Ints3_C"/>
    <property type="match status" value="1"/>
</dbReference>
<sequence length="481" mass="54630">MVLIFILFLLSSCHLTVSPNKPGDVFFRQIKEVEEIDVKPFLEQLDGDIKEICQHLLDQKDSDMEEQCDTVDNLCSVILRSEDFDSDVAEPLSQFLCGLYNGHLTGQMLPDEITTESMEDTLGKPLFVIYRNLSQGNEEGTCPIQLLTLVCVLYEKHTNIGYSLLFYLHGSSMLREGNKLHVYEEVCKNTDSGDLISCLVKDFRACQEEDVNLLCYLVPPVYTQFADITIPNTDLLQSIVSCIDSAQLQTLICRIMQGDVQIYKKETLAKVVEATLRWETFEQYCVWQLLSAHDIEVEHLLPVVSKLRYRDHPEAIASLLLMLKMEQASPELLKPMLLRTFDNCDQFTTSLLSHWVIQDEQLLAELFKAMLLKSTSVAKRLRQSLQPRSSSSGLQHLQHSCSESQKTKFSDMFELLDVIEDLSRTTRSRVAKRSPSYSSPKSKKPLLVDGSSSESDQDDELMKAKGNRKRKKSVTVGSDSD</sequence>
<accession>A0A2G8JFI1</accession>
<feature type="region of interest" description="Disordered" evidence="1">
    <location>
        <begin position="427"/>
        <end position="481"/>
    </location>
</feature>
<dbReference type="GO" id="GO:0005737">
    <property type="term" value="C:cytoplasm"/>
    <property type="evidence" value="ECO:0007669"/>
    <property type="project" value="TreeGrafter"/>
</dbReference>
<keyword evidence="5" id="KW-1185">Reference proteome</keyword>
<dbReference type="PANTHER" id="PTHR13587:SF7">
    <property type="entry name" value="INTEGRATOR COMPLEX SUBUNIT 3"/>
    <property type="match status" value="1"/>
</dbReference>
<keyword evidence="2" id="KW-0732">Signal</keyword>
<dbReference type="STRING" id="307972.A0A2G8JFI1"/>
<dbReference type="OrthoDB" id="2021145at2759"/>
<gene>
    <name evidence="4" type="ORF">BSL78_28663</name>
</gene>
<evidence type="ECO:0000256" key="2">
    <source>
        <dbReference type="SAM" id="SignalP"/>
    </source>
</evidence>
<evidence type="ECO:0000256" key="1">
    <source>
        <dbReference type="SAM" id="MobiDB-lite"/>
    </source>
</evidence>
<dbReference type="PANTHER" id="PTHR13587">
    <property type="entry name" value="INTEGRATOR COMPLEX SUBUNIT 3"/>
    <property type="match status" value="1"/>
</dbReference>
<dbReference type="EMBL" id="MRZV01002151">
    <property type="protein sequence ID" value="PIK34511.1"/>
    <property type="molecule type" value="Genomic_DNA"/>
</dbReference>
<feature type="signal peptide" evidence="2">
    <location>
        <begin position="1"/>
        <end position="19"/>
    </location>
</feature>
<name>A0A2G8JFI1_STIJA</name>